<dbReference type="InterPro" id="IPR004101">
    <property type="entry name" value="Mur_ligase_C"/>
</dbReference>
<keyword evidence="8" id="KW-1185">Reference proteome</keyword>
<evidence type="ECO:0000259" key="5">
    <source>
        <dbReference type="Pfam" id="PF02875"/>
    </source>
</evidence>
<evidence type="ECO:0000256" key="1">
    <source>
        <dbReference type="ARBA" id="ARBA00004752"/>
    </source>
</evidence>
<evidence type="ECO:0000313" key="8">
    <source>
        <dbReference type="Proteomes" id="UP000198619"/>
    </source>
</evidence>
<dbReference type="Proteomes" id="UP000198619">
    <property type="component" value="Unassembled WGS sequence"/>
</dbReference>
<keyword evidence="2" id="KW-0436">Ligase</keyword>
<dbReference type="Gene3D" id="3.90.190.20">
    <property type="entry name" value="Mur ligase, C-terminal domain"/>
    <property type="match status" value="1"/>
</dbReference>
<evidence type="ECO:0000256" key="2">
    <source>
        <dbReference type="ARBA" id="ARBA00022598"/>
    </source>
</evidence>
<dbReference type="PANTHER" id="PTHR23135:SF18">
    <property type="entry name" value="CYANOPHYCIN SYNTHETASE"/>
    <property type="match status" value="1"/>
</dbReference>
<dbReference type="OrthoDB" id="1706403at2"/>
<dbReference type="GO" id="GO:0005524">
    <property type="term" value="F:ATP binding"/>
    <property type="evidence" value="ECO:0007669"/>
    <property type="project" value="UniProtKB-KW"/>
</dbReference>
<name>A0A1I1AF10_9CLOT</name>
<evidence type="ECO:0000259" key="6">
    <source>
        <dbReference type="Pfam" id="PF08245"/>
    </source>
</evidence>
<dbReference type="InterPro" id="IPR013221">
    <property type="entry name" value="Mur_ligase_cen"/>
</dbReference>
<reference evidence="7 8" key="1">
    <citation type="submission" date="2016-10" db="EMBL/GenBank/DDBJ databases">
        <authorList>
            <person name="de Groot N.N."/>
        </authorList>
    </citation>
    <scope>NUCLEOTIDE SEQUENCE [LARGE SCALE GENOMIC DNA]</scope>
    <source>
        <strain evidence="7 8">DSM 12271</strain>
    </source>
</reference>
<gene>
    <name evidence="7" type="ORF">SAMN04488528_103223</name>
</gene>
<protein>
    <submittedName>
        <fullName evidence="7">UDP-N-acetylmuramyl tripeptide synthase</fullName>
    </submittedName>
</protein>
<feature type="domain" description="Mur ligase C-terminal" evidence="5">
    <location>
        <begin position="405"/>
        <end position="532"/>
    </location>
</feature>
<dbReference type="STRING" id="84698.SAMN04488528_103223"/>
<dbReference type="InterPro" id="IPR036565">
    <property type="entry name" value="Mur-like_cat_sf"/>
</dbReference>
<keyword evidence="4" id="KW-0067">ATP-binding</keyword>
<keyword evidence="3" id="KW-0547">Nucleotide-binding</keyword>
<dbReference type="SUPFAM" id="SSF53623">
    <property type="entry name" value="MurD-like peptide ligases, catalytic domain"/>
    <property type="match status" value="1"/>
</dbReference>
<dbReference type="GO" id="GO:0004326">
    <property type="term" value="F:tetrahydrofolylpolyglutamate synthase activity"/>
    <property type="evidence" value="ECO:0007669"/>
    <property type="project" value="InterPro"/>
</dbReference>
<dbReference type="InterPro" id="IPR018109">
    <property type="entry name" value="Folylpolyglutamate_synth_CS"/>
</dbReference>
<evidence type="ECO:0000256" key="4">
    <source>
        <dbReference type="ARBA" id="ARBA00022840"/>
    </source>
</evidence>
<accession>A0A1I1AF10</accession>
<dbReference type="Pfam" id="PF02875">
    <property type="entry name" value="Mur_ligase_C"/>
    <property type="match status" value="1"/>
</dbReference>
<proteinExistence type="predicted"/>
<feature type="domain" description="Mur ligase central" evidence="6">
    <location>
        <begin position="171"/>
        <end position="379"/>
    </location>
</feature>
<dbReference type="SUPFAM" id="SSF53244">
    <property type="entry name" value="MurD-like peptide ligases, peptide-binding domain"/>
    <property type="match status" value="1"/>
</dbReference>
<dbReference type="PROSITE" id="PS01011">
    <property type="entry name" value="FOLYLPOLYGLU_SYNT_1"/>
    <property type="match status" value="1"/>
</dbReference>
<sequence>MSIKLIRFIDGYEINGYKRVVRCVFNKGTSIDEINKVMDEYIIISKILGCNEEIKDIIKLSEEFNIFVTYTNENIAQFILRQLEKNSFKKYIIRKGRNIKKYIWNEDIIKCVIEKNMPFIEVDKNTLQIGYGKNLTLIDKNRFNDEFSKDINKLYKYIIDKNIGRIPLISVTGTNGKTTTSRLIHNILLKLGRNSGMASTGGVYIKDKKILSGDTTGYLSARMVLENPGIDIGVLETARGGIIKKGLGYLESDIAIITSISEDHIGVDGIKNLDELAAVKAITLKALKNNGKAIVPYNKHILKFIDEKRYKVCYFSIKPISILEKDNNPNIELIFLKENHLIYIFDGKEHNLGNIKKINFCHNGISKSNIKNIMCAVAALKEFYELDVLIDVINKLECDLNTNSGRQNILDIKDFKVVLDYGHNPEAFEEIFSIAKELKHEKIISIIAAPGDRKDKYIKELGRIAAKNSNKIIIREQDDLRERKVGETANLLKQGALNNNFKEKDIEIIYKEEDAILESLNKAEKNDVIILFTQCLDVIIPVINKYLKTQGLNQLEVNADLLSH</sequence>
<dbReference type="EMBL" id="FOKI01000032">
    <property type="protein sequence ID" value="SFB34933.1"/>
    <property type="molecule type" value="Genomic_DNA"/>
</dbReference>
<evidence type="ECO:0000313" key="7">
    <source>
        <dbReference type="EMBL" id="SFB34933.1"/>
    </source>
</evidence>
<dbReference type="InterPro" id="IPR036615">
    <property type="entry name" value="Mur_ligase_C_dom_sf"/>
</dbReference>
<organism evidence="7 8">
    <name type="scientific">Clostridium frigidicarnis</name>
    <dbReference type="NCBI Taxonomy" id="84698"/>
    <lineage>
        <taxon>Bacteria</taxon>
        <taxon>Bacillati</taxon>
        <taxon>Bacillota</taxon>
        <taxon>Clostridia</taxon>
        <taxon>Eubacteriales</taxon>
        <taxon>Clostridiaceae</taxon>
        <taxon>Clostridium</taxon>
    </lineage>
</organism>
<dbReference type="RefSeq" id="WP_090042586.1">
    <property type="nucleotide sequence ID" value="NZ_FOKI01000032.1"/>
</dbReference>
<dbReference type="PANTHER" id="PTHR23135">
    <property type="entry name" value="MUR LIGASE FAMILY MEMBER"/>
    <property type="match status" value="1"/>
</dbReference>
<evidence type="ECO:0000256" key="3">
    <source>
        <dbReference type="ARBA" id="ARBA00022741"/>
    </source>
</evidence>
<comment type="pathway">
    <text evidence="1">Cell wall biogenesis; peptidoglycan biosynthesis.</text>
</comment>
<dbReference type="AlphaFoldDB" id="A0A1I1AF10"/>
<dbReference type="Gene3D" id="3.40.1190.10">
    <property type="entry name" value="Mur-like, catalytic domain"/>
    <property type="match status" value="1"/>
</dbReference>
<dbReference type="Pfam" id="PF08245">
    <property type="entry name" value="Mur_ligase_M"/>
    <property type="match status" value="1"/>
</dbReference>